<comment type="similarity">
    <text evidence="1">Belongs to the alkB family.</text>
</comment>
<protein>
    <recommendedName>
        <fullName evidence="3">Fe2OG dioxygenase domain-containing protein</fullName>
    </recommendedName>
</protein>
<dbReference type="PANTHER" id="PTHR31447:SF1">
    <property type="entry name" value="OS06G0138200 PROTEIN"/>
    <property type="match status" value="1"/>
</dbReference>
<dbReference type="PANTHER" id="PTHR31447">
    <property type="entry name" value="HYDROXYPROLINE-RICH GLYCOPROTEIN FAMILY PROTEIN-RELATED"/>
    <property type="match status" value="1"/>
</dbReference>
<feature type="domain" description="Fe2OG dioxygenase" evidence="3">
    <location>
        <begin position="293"/>
        <end position="390"/>
    </location>
</feature>
<evidence type="ECO:0000313" key="5">
    <source>
        <dbReference type="Proteomes" id="UP000596660"/>
    </source>
</evidence>
<dbReference type="OrthoDB" id="271595at2759"/>
<reference evidence="4" key="2">
    <citation type="submission" date="2021-03" db="UniProtKB">
        <authorList>
            <consortium name="EnsemblPlants"/>
        </authorList>
    </citation>
    <scope>IDENTIFICATION</scope>
</reference>
<accession>A0A803L2F8</accession>
<feature type="compositionally biased region" description="Polar residues" evidence="2">
    <location>
        <begin position="104"/>
        <end position="129"/>
    </location>
</feature>
<dbReference type="InterPro" id="IPR037151">
    <property type="entry name" value="AlkB-like_sf"/>
</dbReference>
<dbReference type="Gene3D" id="2.60.120.590">
    <property type="entry name" value="Alpha-ketoglutarate-dependent dioxygenase AlkB-like"/>
    <property type="match status" value="1"/>
</dbReference>
<dbReference type="Proteomes" id="UP000596660">
    <property type="component" value="Unplaced"/>
</dbReference>
<dbReference type="Gramene" id="AUR62006047-RA">
    <property type="protein sequence ID" value="AUR62006047-RA:cds"/>
    <property type="gene ID" value="AUR62006047"/>
</dbReference>
<dbReference type="GO" id="GO:0006402">
    <property type="term" value="P:mRNA catabolic process"/>
    <property type="evidence" value="ECO:0007669"/>
    <property type="project" value="InterPro"/>
</dbReference>
<sequence>MSGDSAGKSPEFSPENDWINLLKNLETTQIAEVFDGVCSDCQTLLKSRILSLSNQHTVKESNEVGVKESNEVGLSMSISSETSANSTPSNNNQQHSNQEKTHLSTESVHSMSQETNTDYESPSPANQKPQLRDLFSNLNSSPSNGNHVSPSTSANGSSDEEEWRRFSQVKRKKDFVHYERVDGKRVNVVQGLELHTGVFNAEEQKKIVESVYNFQKLGRKGQLMERTYSEPKKWMPGKGRVTIQFGCCYNYAVDKDGNPPGIIRDEEVDPMPPLFKQMISRMVKWHILPPTCVPNSCIVNIYDEGDCIPPHIDHHDFLRPFCTVSFLTECNIVFGSNLKILSPGEFTGPVSIPLPVGSVLVLNGNGADVAKHCVPAVPTKRISVTFRRMDDSKIPYQFSDDPELLNLKPLVRSSLPKVGIAVQNQHQVNRVNGKADKSDAQETIGLSNSRETVKNSFVLQTDDFPPLGGFKSRKR</sequence>
<name>A0A803L2F8_CHEQI</name>
<keyword evidence="5" id="KW-1185">Reference proteome</keyword>
<dbReference type="InterPro" id="IPR005123">
    <property type="entry name" value="Oxoglu/Fe-dep_dioxygenase_dom"/>
</dbReference>
<reference evidence="4" key="1">
    <citation type="journal article" date="2017" name="Nature">
        <title>The genome of Chenopodium quinoa.</title>
        <authorList>
            <person name="Jarvis D.E."/>
            <person name="Ho Y.S."/>
            <person name="Lightfoot D.J."/>
            <person name="Schmoeckel S.M."/>
            <person name="Li B."/>
            <person name="Borm T.J.A."/>
            <person name="Ohyanagi H."/>
            <person name="Mineta K."/>
            <person name="Michell C.T."/>
            <person name="Saber N."/>
            <person name="Kharbatia N.M."/>
            <person name="Rupper R.R."/>
            <person name="Sharp A.R."/>
            <person name="Dally N."/>
            <person name="Boughton B.A."/>
            <person name="Woo Y.H."/>
            <person name="Gao G."/>
            <person name="Schijlen E.G.W.M."/>
            <person name="Guo X."/>
            <person name="Momin A.A."/>
            <person name="Negrao S."/>
            <person name="Al-Babili S."/>
            <person name="Gehring C."/>
            <person name="Roessner U."/>
            <person name="Jung C."/>
            <person name="Murphy K."/>
            <person name="Arold S.T."/>
            <person name="Gojobori T."/>
            <person name="van der Linden C.G."/>
            <person name="van Loo E.N."/>
            <person name="Jellen E.N."/>
            <person name="Maughan P.J."/>
            <person name="Tester M."/>
        </authorList>
    </citation>
    <scope>NUCLEOTIDE SEQUENCE [LARGE SCALE GENOMIC DNA]</scope>
    <source>
        <strain evidence="4">cv. PI 614886</strain>
    </source>
</reference>
<evidence type="ECO:0000259" key="3">
    <source>
        <dbReference type="PROSITE" id="PS51471"/>
    </source>
</evidence>
<proteinExistence type="inferred from homology"/>
<dbReference type="PROSITE" id="PS51471">
    <property type="entry name" value="FE2OG_OXY"/>
    <property type="match status" value="1"/>
</dbReference>
<gene>
    <name evidence="4" type="primary">LOC110728242</name>
</gene>
<feature type="compositionally biased region" description="Polar residues" evidence="2">
    <location>
        <begin position="136"/>
        <end position="157"/>
    </location>
</feature>
<dbReference type="SMR" id="A0A803L2F8"/>
<dbReference type="GO" id="GO:0003729">
    <property type="term" value="F:mRNA binding"/>
    <property type="evidence" value="ECO:0007669"/>
    <property type="project" value="InterPro"/>
</dbReference>
<feature type="compositionally biased region" description="Polar residues" evidence="2">
    <location>
        <begin position="78"/>
        <end position="96"/>
    </location>
</feature>
<dbReference type="Pfam" id="PF13532">
    <property type="entry name" value="2OG-FeII_Oxy_2"/>
    <property type="match status" value="1"/>
</dbReference>
<evidence type="ECO:0000313" key="4">
    <source>
        <dbReference type="EnsemblPlants" id="AUR62006047-RA:cds"/>
    </source>
</evidence>
<organism evidence="4 5">
    <name type="scientific">Chenopodium quinoa</name>
    <name type="common">Quinoa</name>
    <dbReference type="NCBI Taxonomy" id="63459"/>
    <lineage>
        <taxon>Eukaryota</taxon>
        <taxon>Viridiplantae</taxon>
        <taxon>Streptophyta</taxon>
        <taxon>Embryophyta</taxon>
        <taxon>Tracheophyta</taxon>
        <taxon>Spermatophyta</taxon>
        <taxon>Magnoliopsida</taxon>
        <taxon>eudicotyledons</taxon>
        <taxon>Gunneridae</taxon>
        <taxon>Pentapetalae</taxon>
        <taxon>Caryophyllales</taxon>
        <taxon>Chenopodiaceae</taxon>
        <taxon>Chenopodioideae</taxon>
        <taxon>Atripliceae</taxon>
        <taxon>Chenopodium</taxon>
    </lineage>
</organism>
<dbReference type="GO" id="GO:0032451">
    <property type="term" value="F:demethylase activity"/>
    <property type="evidence" value="ECO:0007669"/>
    <property type="project" value="InterPro"/>
</dbReference>
<dbReference type="InterPro" id="IPR044842">
    <property type="entry name" value="ALKBH9B/ALKBH10B-like"/>
</dbReference>
<dbReference type="GeneID" id="110728242"/>
<evidence type="ECO:0000256" key="2">
    <source>
        <dbReference type="SAM" id="MobiDB-lite"/>
    </source>
</evidence>
<dbReference type="InterPro" id="IPR027450">
    <property type="entry name" value="AlkB-like"/>
</dbReference>
<dbReference type="OMA" id="TEPKKWM"/>
<dbReference type="KEGG" id="cqi:110728242"/>
<dbReference type="RefSeq" id="XP_021763610.1">
    <property type="nucleotide sequence ID" value="XM_021907918.1"/>
</dbReference>
<dbReference type="AlphaFoldDB" id="A0A803L2F8"/>
<dbReference type="EnsemblPlants" id="AUR62006047-RA">
    <property type="protein sequence ID" value="AUR62006047-RA:cds"/>
    <property type="gene ID" value="AUR62006047"/>
</dbReference>
<evidence type="ECO:0000256" key="1">
    <source>
        <dbReference type="ARBA" id="ARBA00007879"/>
    </source>
</evidence>
<dbReference type="SUPFAM" id="SSF51197">
    <property type="entry name" value="Clavaminate synthase-like"/>
    <property type="match status" value="1"/>
</dbReference>
<feature type="region of interest" description="Disordered" evidence="2">
    <location>
        <begin position="78"/>
        <end position="161"/>
    </location>
</feature>